<reference evidence="1 2" key="1">
    <citation type="journal article" date="2019" name="Int. J. Syst. Evol. Microbiol.">
        <title>The Global Catalogue of Microorganisms (GCM) 10K type strain sequencing project: providing services to taxonomists for standard genome sequencing and annotation.</title>
        <authorList>
            <consortium name="The Broad Institute Genomics Platform"/>
            <consortium name="The Broad Institute Genome Sequencing Center for Infectious Disease"/>
            <person name="Wu L."/>
            <person name="Ma J."/>
        </authorList>
    </citation>
    <scope>NUCLEOTIDE SEQUENCE [LARGE SCALE GENOMIC DNA]</scope>
    <source>
        <strain evidence="1 2">JCM 14559</strain>
    </source>
</reference>
<gene>
    <name evidence="1" type="ORF">GCM10009759_66590</name>
</gene>
<dbReference type="EMBL" id="BAAANS010000065">
    <property type="protein sequence ID" value="GAA2118920.1"/>
    <property type="molecule type" value="Genomic_DNA"/>
</dbReference>
<dbReference type="Proteomes" id="UP001500897">
    <property type="component" value="Unassembled WGS sequence"/>
</dbReference>
<evidence type="ECO:0000313" key="2">
    <source>
        <dbReference type="Proteomes" id="UP001500897"/>
    </source>
</evidence>
<dbReference type="InterPro" id="IPR029074">
    <property type="entry name" value="Imm49"/>
</dbReference>
<sequence>MQVSRHEVPAGHGGQEVVERLAGVVREMVAGMPDFDYDRAEALRYALSLAKRRCVQDPRCALNETWHAWVLPMQIGSALFESATARSGPVTCRVGTEAGEVLELPATGPQEYLHPVLWLEAFYLAVICREGERVAELAEVPTQFLRDSGVMIDEYVYDWIDALKLASAGRPRAWESLLRAIEGTVPERTRAASAEVMLKLLHPPLELFQLFVRREVAAFNESLATALTWHREYWTGNEARSTNPEGFVAPALLAVAVLARDAGMEIEVESEYLPHHLLHGTWVGEFPTR</sequence>
<comment type="caution">
    <text evidence="1">The sequence shown here is derived from an EMBL/GenBank/DDBJ whole genome shotgun (WGS) entry which is preliminary data.</text>
</comment>
<proteinExistence type="predicted"/>
<evidence type="ECO:0000313" key="1">
    <source>
        <dbReference type="EMBL" id="GAA2118920.1"/>
    </source>
</evidence>
<accession>A0ABN2XXZ9</accession>
<dbReference type="RefSeq" id="WP_344557635.1">
    <property type="nucleotide sequence ID" value="NZ_BAAANS010000065.1"/>
</dbReference>
<evidence type="ECO:0008006" key="3">
    <source>
        <dbReference type="Google" id="ProtNLM"/>
    </source>
</evidence>
<keyword evidence="2" id="KW-1185">Reference proteome</keyword>
<organism evidence="1 2">
    <name type="scientific">Kitasatospora saccharophila</name>
    <dbReference type="NCBI Taxonomy" id="407973"/>
    <lineage>
        <taxon>Bacteria</taxon>
        <taxon>Bacillati</taxon>
        <taxon>Actinomycetota</taxon>
        <taxon>Actinomycetes</taxon>
        <taxon>Kitasatosporales</taxon>
        <taxon>Streptomycetaceae</taxon>
        <taxon>Kitasatospora</taxon>
    </lineage>
</organism>
<name>A0ABN2XXZ9_9ACTN</name>
<dbReference type="Pfam" id="PF15575">
    <property type="entry name" value="Imm49"/>
    <property type="match status" value="1"/>
</dbReference>
<protein>
    <recommendedName>
        <fullName evidence="3">Immunity protein 49 of polymorphic toxin system</fullName>
    </recommendedName>
</protein>